<evidence type="ECO:0000256" key="1">
    <source>
        <dbReference type="SAM" id="MobiDB-lite"/>
    </source>
</evidence>
<feature type="region of interest" description="Disordered" evidence="1">
    <location>
        <begin position="1"/>
        <end position="114"/>
    </location>
</feature>
<sequence length="150" mass="16625">MSKKPKDDGSDEEPPDPDALDDEMAEDPELDLDEDALADNDGDDDEDDDDEIPAGARPSSDDEEDEDEDDDEVEADLDTILKERLSSAEDEDEEEEEDEGVITTAEGDRIPSKQEDEILCEGCFLLVKESQYDTRDNVPSCPHCGTQLNV</sequence>
<dbReference type="EMBL" id="UINC01001638">
    <property type="protein sequence ID" value="SUZ85515.1"/>
    <property type="molecule type" value="Genomic_DNA"/>
</dbReference>
<accession>A0A381R1B4</accession>
<organism evidence="2">
    <name type="scientific">marine metagenome</name>
    <dbReference type="NCBI Taxonomy" id="408172"/>
    <lineage>
        <taxon>unclassified sequences</taxon>
        <taxon>metagenomes</taxon>
        <taxon>ecological metagenomes</taxon>
    </lineage>
</organism>
<feature type="compositionally biased region" description="Acidic residues" evidence="1">
    <location>
        <begin position="9"/>
        <end position="52"/>
    </location>
</feature>
<feature type="compositionally biased region" description="Acidic residues" evidence="1">
    <location>
        <begin position="88"/>
        <end position="100"/>
    </location>
</feature>
<evidence type="ECO:0000313" key="2">
    <source>
        <dbReference type="EMBL" id="SUZ85515.1"/>
    </source>
</evidence>
<proteinExistence type="predicted"/>
<protein>
    <submittedName>
        <fullName evidence="2">Uncharacterized protein</fullName>
    </submittedName>
</protein>
<name>A0A381R1B4_9ZZZZ</name>
<feature type="compositionally biased region" description="Acidic residues" evidence="1">
    <location>
        <begin position="61"/>
        <end position="77"/>
    </location>
</feature>
<gene>
    <name evidence="2" type="ORF">METZ01_LOCUS38369</name>
</gene>
<reference evidence="2" key="1">
    <citation type="submission" date="2018-05" db="EMBL/GenBank/DDBJ databases">
        <authorList>
            <person name="Lanie J.A."/>
            <person name="Ng W.-L."/>
            <person name="Kazmierczak K.M."/>
            <person name="Andrzejewski T.M."/>
            <person name="Davidsen T.M."/>
            <person name="Wayne K.J."/>
            <person name="Tettelin H."/>
            <person name="Glass J.I."/>
            <person name="Rusch D."/>
            <person name="Podicherti R."/>
            <person name="Tsui H.-C.T."/>
            <person name="Winkler M.E."/>
        </authorList>
    </citation>
    <scope>NUCLEOTIDE SEQUENCE</scope>
</reference>
<dbReference type="AlphaFoldDB" id="A0A381R1B4"/>